<keyword evidence="5" id="KW-0472">Membrane</keyword>
<dbReference type="GO" id="GO:0005886">
    <property type="term" value="C:plasma membrane"/>
    <property type="evidence" value="ECO:0007669"/>
    <property type="project" value="UniProtKB-SubCell"/>
</dbReference>
<keyword evidence="2" id="KW-1003">Cell membrane</keyword>
<sequence>MVFKMRSYIFAFFITAVAAYDRKGTVSIAGTSLSVSCTDIDASLSGGEYYRTENVNPGEIIKEYSCTYSENTVYLRFYIIAKVCENCYDLDAALIATAIAADLLLTGGIIIITYVYGRKKSGSAPKTSAPNPRRNASPSAPPLPSPDYQPLSDFTRSRDTYATVNKTG</sequence>
<protein>
    <recommendedName>
        <fullName evidence="9">T-cell surface glycoprotein CD3 epsilon chain</fullName>
    </recommendedName>
</protein>
<feature type="signal peptide" evidence="6">
    <location>
        <begin position="1"/>
        <end position="19"/>
    </location>
</feature>
<dbReference type="PANTHER" id="PTHR10570">
    <property type="entry name" value="T-CELL SURFACE GLYCOPROTEIN CD3 GAMMA CHAIN / DELTA CHAIN"/>
    <property type="match status" value="1"/>
</dbReference>
<keyword evidence="8" id="KW-1185">Reference proteome</keyword>
<gene>
    <name evidence="7" type="ORF">ACEWY4_008361</name>
</gene>
<keyword evidence="5" id="KW-1133">Transmembrane helix</keyword>
<dbReference type="InterPro" id="IPR015484">
    <property type="entry name" value="CD3_esu/gsu/dsu"/>
</dbReference>
<reference evidence="7 8" key="1">
    <citation type="submission" date="2024-09" db="EMBL/GenBank/DDBJ databases">
        <title>A chromosome-level genome assembly of Gray's grenadier anchovy, Coilia grayii.</title>
        <authorList>
            <person name="Fu Z."/>
        </authorList>
    </citation>
    <scope>NUCLEOTIDE SEQUENCE [LARGE SCALE GENOMIC DNA]</scope>
    <source>
        <strain evidence="7">G4</strain>
        <tissue evidence="7">Muscle</tissue>
    </source>
</reference>
<feature type="transmembrane region" description="Helical" evidence="5">
    <location>
        <begin position="92"/>
        <end position="116"/>
    </location>
</feature>
<feature type="chain" id="PRO_5044854229" description="T-cell surface glycoprotein CD3 epsilon chain" evidence="6">
    <location>
        <begin position="20"/>
        <end position="168"/>
    </location>
</feature>
<organism evidence="7 8">
    <name type="scientific">Coilia grayii</name>
    <name type="common">Gray's grenadier anchovy</name>
    <dbReference type="NCBI Taxonomy" id="363190"/>
    <lineage>
        <taxon>Eukaryota</taxon>
        <taxon>Metazoa</taxon>
        <taxon>Chordata</taxon>
        <taxon>Craniata</taxon>
        <taxon>Vertebrata</taxon>
        <taxon>Euteleostomi</taxon>
        <taxon>Actinopterygii</taxon>
        <taxon>Neopterygii</taxon>
        <taxon>Teleostei</taxon>
        <taxon>Clupei</taxon>
        <taxon>Clupeiformes</taxon>
        <taxon>Clupeoidei</taxon>
        <taxon>Engraulidae</taxon>
        <taxon>Coilinae</taxon>
        <taxon>Coilia</taxon>
    </lineage>
</organism>
<evidence type="ECO:0000256" key="1">
    <source>
        <dbReference type="ARBA" id="ARBA00004251"/>
    </source>
</evidence>
<keyword evidence="3 6" id="KW-0732">Signal</keyword>
<comment type="caution">
    <text evidence="7">The sequence shown here is derived from an EMBL/GenBank/DDBJ whole genome shotgun (WGS) entry which is preliminary data.</text>
</comment>
<evidence type="ECO:0000256" key="2">
    <source>
        <dbReference type="ARBA" id="ARBA00022475"/>
    </source>
</evidence>
<dbReference type="AlphaFoldDB" id="A0ABD1KBC9"/>
<accession>A0ABD1KBC9</accession>
<dbReference type="Proteomes" id="UP001591681">
    <property type="component" value="Unassembled WGS sequence"/>
</dbReference>
<comment type="subcellular location">
    <subcellularLocation>
        <location evidence="1">Cell membrane</location>
        <topology evidence="1">Single-pass type I membrane protein</topology>
    </subcellularLocation>
</comment>
<evidence type="ECO:0000256" key="4">
    <source>
        <dbReference type="SAM" id="MobiDB-lite"/>
    </source>
</evidence>
<evidence type="ECO:0008006" key="9">
    <source>
        <dbReference type="Google" id="ProtNLM"/>
    </source>
</evidence>
<evidence type="ECO:0000256" key="5">
    <source>
        <dbReference type="SAM" id="Phobius"/>
    </source>
</evidence>
<proteinExistence type="predicted"/>
<keyword evidence="5" id="KW-0812">Transmembrane</keyword>
<dbReference type="PANTHER" id="PTHR10570:SF9">
    <property type="entry name" value="T-CELL SURFACE GLYCOPROTEIN CD3 EPSILON CHAIN"/>
    <property type="match status" value="1"/>
</dbReference>
<evidence type="ECO:0000313" key="7">
    <source>
        <dbReference type="EMBL" id="KAL2096213.1"/>
    </source>
</evidence>
<dbReference type="EMBL" id="JBHFQA010000007">
    <property type="protein sequence ID" value="KAL2096213.1"/>
    <property type="molecule type" value="Genomic_DNA"/>
</dbReference>
<feature type="compositionally biased region" description="Low complexity" evidence="4">
    <location>
        <begin position="128"/>
        <end position="138"/>
    </location>
</feature>
<evidence type="ECO:0000256" key="3">
    <source>
        <dbReference type="ARBA" id="ARBA00022729"/>
    </source>
</evidence>
<evidence type="ECO:0000313" key="8">
    <source>
        <dbReference type="Proteomes" id="UP001591681"/>
    </source>
</evidence>
<feature type="region of interest" description="Disordered" evidence="4">
    <location>
        <begin position="120"/>
        <end position="168"/>
    </location>
</feature>
<name>A0ABD1KBC9_9TELE</name>
<evidence type="ECO:0000256" key="6">
    <source>
        <dbReference type="SAM" id="SignalP"/>
    </source>
</evidence>